<evidence type="ECO:0000256" key="9">
    <source>
        <dbReference type="ARBA" id="ARBA00022840"/>
    </source>
</evidence>
<keyword evidence="7" id="KW-0547">Nucleotide-binding</keyword>
<keyword evidence="8 15" id="KW-0418">Kinase</keyword>
<dbReference type="GO" id="GO:0004674">
    <property type="term" value="F:protein serine/threonine kinase activity"/>
    <property type="evidence" value="ECO:0007669"/>
    <property type="project" value="UniProtKB-KW"/>
</dbReference>
<evidence type="ECO:0000256" key="10">
    <source>
        <dbReference type="ARBA" id="ARBA00022842"/>
    </source>
</evidence>
<dbReference type="InterPro" id="IPR028979">
    <property type="entry name" value="Ser_kin/Pase_Hpr-like_N_sf"/>
</dbReference>
<gene>
    <name evidence="15" type="ORF">MNBD_GAMMA07-8</name>
</gene>
<dbReference type="GO" id="GO:0005524">
    <property type="term" value="F:ATP binding"/>
    <property type="evidence" value="ECO:0007669"/>
    <property type="project" value="UniProtKB-KW"/>
</dbReference>
<evidence type="ECO:0000256" key="5">
    <source>
        <dbReference type="ARBA" id="ARBA00022679"/>
    </source>
</evidence>
<dbReference type="InterPro" id="IPR027417">
    <property type="entry name" value="P-loop_NTPase"/>
</dbReference>
<evidence type="ECO:0000256" key="1">
    <source>
        <dbReference type="ARBA" id="ARBA00001120"/>
    </source>
</evidence>
<keyword evidence="4" id="KW-0723">Serine/threonine-protein kinase</keyword>
<keyword evidence="6" id="KW-0479">Metal-binding</keyword>
<evidence type="ECO:0000256" key="6">
    <source>
        <dbReference type="ARBA" id="ARBA00022723"/>
    </source>
</evidence>
<reference evidence="15" key="1">
    <citation type="submission" date="2018-06" db="EMBL/GenBank/DDBJ databases">
        <authorList>
            <person name="Zhirakovskaya E."/>
        </authorList>
    </citation>
    <scope>NUCLEOTIDE SEQUENCE</scope>
</reference>
<proteinExistence type="inferred from homology"/>
<comment type="similarity">
    <text evidence="3">Belongs to the HPrK/P family.</text>
</comment>
<dbReference type="EMBL" id="UOFF01000266">
    <property type="protein sequence ID" value="VAW56658.1"/>
    <property type="molecule type" value="Genomic_DNA"/>
</dbReference>
<dbReference type="FunFam" id="3.40.50.300:FF:000174">
    <property type="entry name" value="HPr kinase/phosphorylase"/>
    <property type="match status" value="1"/>
</dbReference>
<keyword evidence="10" id="KW-0460">Magnesium</keyword>
<accession>A0A3B0WKX2</accession>
<evidence type="ECO:0000313" key="15">
    <source>
        <dbReference type="EMBL" id="VAW56658.1"/>
    </source>
</evidence>
<keyword evidence="5" id="KW-0808">Transferase</keyword>
<dbReference type="SUPFAM" id="SSF53795">
    <property type="entry name" value="PEP carboxykinase-like"/>
    <property type="match status" value="1"/>
</dbReference>
<dbReference type="AlphaFoldDB" id="A0A3B0WKX2"/>
<evidence type="ECO:0000256" key="3">
    <source>
        <dbReference type="ARBA" id="ARBA00006883"/>
    </source>
</evidence>
<dbReference type="Gene3D" id="3.40.50.300">
    <property type="entry name" value="P-loop containing nucleotide triphosphate hydrolases"/>
    <property type="match status" value="1"/>
</dbReference>
<dbReference type="GO" id="GO:0006109">
    <property type="term" value="P:regulation of carbohydrate metabolic process"/>
    <property type="evidence" value="ECO:0007669"/>
    <property type="project" value="InterPro"/>
</dbReference>
<dbReference type="CDD" id="cd01918">
    <property type="entry name" value="HprK_C"/>
    <property type="match status" value="1"/>
</dbReference>
<comment type="catalytic activity">
    <reaction evidence="12">
        <text>[HPr protein]-O-phospho-L-serine + phosphate + H(+) = [HPr protein]-L-serine + diphosphate</text>
        <dbReference type="Rhea" id="RHEA:46604"/>
        <dbReference type="Rhea" id="RHEA-COMP:11602"/>
        <dbReference type="Rhea" id="RHEA-COMP:11603"/>
        <dbReference type="ChEBI" id="CHEBI:15378"/>
        <dbReference type="ChEBI" id="CHEBI:29999"/>
        <dbReference type="ChEBI" id="CHEBI:33019"/>
        <dbReference type="ChEBI" id="CHEBI:43474"/>
        <dbReference type="ChEBI" id="CHEBI:83421"/>
    </reaction>
</comment>
<feature type="domain" description="HPr(Ser) kinase/phosphorylase N-terminal" evidence="13">
    <location>
        <begin position="14"/>
        <end position="131"/>
    </location>
</feature>
<dbReference type="NCBIfam" id="TIGR00679">
    <property type="entry name" value="hpr-ser"/>
    <property type="match status" value="1"/>
</dbReference>
<keyword evidence="11" id="KW-0511">Multifunctional enzyme</keyword>
<keyword evidence="9" id="KW-0067">ATP-binding</keyword>
<dbReference type="GO" id="GO:0046872">
    <property type="term" value="F:metal ion binding"/>
    <property type="evidence" value="ECO:0007669"/>
    <property type="project" value="UniProtKB-KW"/>
</dbReference>
<dbReference type="InterPro" id="IPR003755">
    <property type="entry name" value="HPr(Ser)_kin/Pase"/>
</dbReference>
<evidence type="ECO:0000256" key="11">
    <source>
        <dbReference type="ARBA" id="ARBA00023268"/>
    </source>
</evidence>
<dbReference type="Pfam" id="PF07475">
    <property type="entry name" value="Hpr_kinase_C"/>
    <property type="match status" value="1"/>
</dbReference>
<sequence length="315" mass="35749">MVNPITLLSLFNYLQKNIDIKWLAGKHHASRPIKSTLHQNQQSILVGYLNLIHPNRIQVVGKKEWLYLKELTQQDNRSLSEIFSRRTVSIVFSDGQTIPDEIIHLADKKMIPLFQTDMKSSDFIDAIRFYLSDLLAEKITLHGVFMEVMGSGVLITGESSIGKSELALELITRGHRLIADDAPIFTRIGPDLLDGYCPEVLKNFMEVRGLGVLDIRAMYGENAIKPNKHLRLVIHLERMSPEAQQQLDRLYGSRSIKTILGVVISEIRLPVAPGRNLAVMVEAAVRNHILIENGHNASDEFIKRQRQQMKAKPLY</sequence>
<dbReference type="InterPro" id="IPR011104">
    <property type="entry name" value="Hpr_kin/Pase_C"/>
</dbReference>
<dbReference type="Pfam" id="PF02603">
    <property type="entry name" value="Hpr_kinase_N"/>
    <property type="match status" value="1"/>
</dbReference>
<evidence type="ECO:0000259" key="13">
    <source>
        <dbReference type="Pfam" id="PF02603"/>
    </source>
</evidence>
<dbReference type="HAMAP" id="MF_01249">
    <property type="entry name" value="HPr_kinase"/>
    <property type="match status" value="1"/>
</dbReference>
<dbReference type="Gene3D" id="3.40.1390.20">
    <property type="entry name" value="HprK N-terminal domain-like"/>
    <property type="match status" value="1"/>
</dbReference>
<evidence type="ECO:0000256" key="8">
    <source>
        <dbReference type="ARBA" id="ARBA00022777"/>
    </source>
</evidence>
<evidence type="ECO:0000256" key="12">
    <source>
        <dbReference type="ARBA" id="ARBA00047657"/>
    </source>
</evidence>
<comment type="catalytic activity">
    <reaction evidence="1">
        <text>[HPr protein]-L-serine + ATP = [HPr protein]-O-phospho-L-serine + ADP + H(+)</text>
        <dbReference type="Rhea" id="RHEA:46600"/>
        <dbReference type="Rhea" id="RHEA-COMP:11602"/>
        <dbReference type="Rhea" id="RHEA-COMP:11603"/>
        <dbReference type="ChEBI" id="CHEBI:15378"/>
        <dbReference type="ChEBI" id="CHEBI:29999"/>
        <dbReference type="ChEBI" id="CHEBI:30616"/>
        <dbReference type="ChEBI" id="CHEBI:83421"/>
        <dbReference type="ChEBI" id="CHEBI:456216"/>
    </reaction>
</comment>
<dbReference type="PANTHER" id="PTHR30305">
    <property type="entry name" value="PROTEIN YJDM-RELATED"/>
    <property type="match status" value="1"/>
</dbReference>
<evidence type="ECO:0000256" key="7">
    <source>
        <dbReference type="ARBA" id="ARBA00022741"/>
    </source>
</evidence>
<name>A0A3B0WKX2_9ZZZZ</name>
<protein>
    <submittedName>
        <fullName evidence="15">HPr kinase/phosphorylase</fullName>
    </submittedName>
</protein>
<dbReference type="GO" id="GO:0000155">
    <property type="term" value="F:phosphorelay sensor kinase activity"/>
    <property type="evidence" value="ECO:0007669"/>
    <property type="project" value="InterPro"/>
</dbReference>
<comment type="cofactor">
    <cofactor evidence="2">
        <name>Mg(2+)</name>
        <dbReference type="ChEBI" id="CHEBI:18420"/>
    </cofactor>
</comment>
<dbReference type="InterPro" id="IPR011126">
    <property type="entry name" value="Hpr_kin/Pase_Hpr_N"/>
</dbReference>
<evidence type="ECO:0000256" key="4">
    <source>
        <dbReference type="ARBA" id="ARBA00022527"/>
    </source>
</evidence>
<evidence type="ECO:0000256" key="2">
    <source>
        <dbReference type="ARBA" id="ARBA00001946"/>
    </source>
</evidence>
<organism evidence="15">
    <name type="scientific">hydrothermal vent metagenome</name>
    <dbReference type="NCBI Taxonomy" id="652676"/>
    <lineage>
        <taxon>unclassified sequences</taxon>
        <taxon>metagenomes</taxon>
        <taxon>ecological metagenomes</taxon>
    </lineage>
</organism>
<feature type="domain" description="HPr kinase/phosphorylase C-terminal" evidence="14">
    <location>
        <begin position="135"/>
        <end position="304"/>
    </location>
</feature>
<dbReference type="PANTHER" id="PTHR30305:SF1">
    <property type="entry name" value="HPR KINASE_PHOSPHORYLASE"/>
    <property type="match status" value="1"/>
</dbReference>
<evidence type="ECO:0000259" key="14">
    <source>
        <dbReference type="Pfam" id="PF07475"/>
    </source>
</evidence>
<dbReference type="SUPFAM" id="SSF75138">
    <property type="entry name" value="HprK N-terminal domain-like"/>
    <property type="match status" value="1"/>
</dbReference>